<accession>A0A0A7PBU0</accession>
<keyword evidence="3" id="KW-1185">Reference proteome</keyword>
<name>A0A0A7PBU0_9SPHN</name>
<dbReference type="Gene3D" id="3.30.40.190">
    <property type="match status" value="1"/>
</dbReference>
<evidence type="ECO:0000256" key="1">
    <source>
        <dbReference type="SAM" id="MobiDB-lite"/>
    </source>
</evidence>
<dbReference type="HOGENOM" id="CLU_2207312_0_0_5"/>
<reference evidence="2 3" key="1">
    <citation type="journal article" date="2015" name="Int. J. Syst. Evol. Microbiol.">
        <title>Description of Sphingopyxis fribergensis sp. nov. - a soil bacterium with the ability to degrade styrene and phenylacetic acid.</title>
        <authorList>
            <person name="Oelschlagel M."/>
            <person name="Ruckert C."/>
            <person name="Kalinowski J."/>
            <person name="Schmidt G."/>
            <person name="Schlomann M."/>
            <person name="Tischler D."/>
        </authorList>
    </citation>
    <scope>NUCLEOTIDE SEQUENCE [LARGE SCALE GENOMIC DNA]</scope>
    <source>
        <strain evidence="2 3">Kp5.2</strain>
    </source>
</reference>
<evidence type="ECO:0000313" key="3">
    <source>
        <dbReference type="Proteomes" id="UP000030907"/>
    </source>
</evidence>
<dbReference type="OrthoDB" id="7451994at2"/>
<evidence type="ECO:0000313" key="2">
    <source>
        <dbReference type="EMBL" id="AJA07414.1"/>
    </source>
</evidence>
<protein>
    <submittedName>
        <fullName evidence="2">Uncharacterized protein</fullName>
    </submittedName>
</protein>
<gene>
    <name evidence="2" type="ORF">SKP52_02395</name>
</gene>
<proteinExistence type="predicted"/>
<dbReference type="Proteomes" id="UP000030907">
    <property type="component" value="Chromosome"/>
</dbReference>
<feature type="region of interest" description="Disordered" evidence="1">
    <location>
        <begin position="1"/>
        <end position="23"/>
    </location>
</feature>
<organism evidence="2 3">
    <name type="scientific">Sphingopyxis fribergensis</name>
    <dbReference type="NCBI Taxonomy" id="1515612"/>
    <lineage>
        <taxon>Bacteria</taxon>
        <taxon>Pseudomonadati</taxon>
        <taxon>Pseudomonadota</taxon>
        <taxon>Alphaproteobacteria</taxon>
        <taxon>Sphingomonadales</taxon>
        <taxon>Sphingomonadaceae</taxon>
        <taxon>Sphingopyxis</taxon>
    </lineage>
</organism>
<feature type="compositionally biased region" description="Basic residues" evidence="1">
    <location>
        <begin position="1"/>
        <end position="12"/>
    </location>
</feature>
<sequence length="114" mass="12909">MGAPVNHKRMKPKAGAEPTAAERRHWDRVRALGCLISGGPATIHHVTGYADRMGRISRSHRIVVPLAVEFHQHDYGDKCVEKLSHQGFYREHGIDLLKEAKRLEYESMEMGILP</sequence>
<dbReference type="RefSeq" id="WP_039571308.1">
    <property type="nucleotide sequence ID" value="NZ_CP009122.1"/>
</dbReference>
<dbReference type="EMBL" id="CP009122">
    <property type="protein sequence ID" value="AJA07414.1"/>
    <property type="molecule type" value="Genomic_DNA"/>
</dbReference>
<dbReference type="KEGG" id="sphk:SKP52_02395"/>
<dbReference type="STRING" id="1515612.SKP52_02395"/>
<dbReference type="AlphaFoldDB" id="A0A0A7PBU0"/>